<name>W1F7G1_ECOLX</name>
<organism evidence="1 2">
    <name type="scientific">Escherichia coli ISC7</name>
    <dbReference type="NCBI Taxonomy" id="1432555"/>
    <lineage>
        <taxon>Bacteria</taxon>
        <taxon>Pseudomonadati</taxon>
        <taxon>Pseudomonadota</taxon>
        <taxon>Gammaproteobacteria</taxon>
        <taxon>Enterobacterales</taxon>
        <taxon>Enterobacteriaceae</taxon>
        <taxon>Escherichia</taxon>
    </lineage>
</organism>
<dbReference type="Proteomes" id="UP000019199">
    <property type="component" value="Unassembled WGS sequence"/>
</dbReference>
<evidence type="ECO:0000313" key="2">
    <source>
        <dbReference type="Proteomes" id="UP000019199"/>
    </source>
</evidence>
<dbReference type="EMBL" id="CBWN010000189">
    <property type="protein sequence ID" value="CDL30309.1"/>
    <property type="molecule type" value="Genomic_DNA"/>
</dbReference>
<reference evidence="1 2" key="1">
    <citation type="submission" date="2013-10" db="EMBL/GenBank/DDBJ databases">
        <title>Antibiotic resistance diversity of beta-lactamase producers in the General Hospital Vienna.</title>
        <authorList>
            <person name="Barisic I."/>
            <person name="Mitteregger D."/>
            <person name="Hirschl A.M."/>
            <person name="Noehammer C."/>
            <person name="Wiesinger-Mayr H."/>
        </authorList>
    </citation>
    <scope>NUCLEOTIDE SEQUENCE [LARGE SCALE GENOMIC DNA]</scope>
    <source>
        <strain evidence="1 2">ISC7</strain>
    </source>
</reference>
<proteinExistence type="predicted"/>
<protein>
    <submittedName>
        <fullName evidence="1">Uncharacterized protein</fullName>
    </submittedName>
</protein>
<accession>W1F7G1</accession>
<sequence>MTVEGYNRKIIYVLSNMQQKGMLVKKSGINAKDIVLDSASYNATA</sequence>
<evidence type="ECO:0000313" key="1">
    <source>
        <dbReference type="EMBL" id="CDL30309.1"/>
    </source>
</evidence>
<dbReference type="AlphaFoldDB" id="W1F7G1"/>
<comment type="caution">
    <text evidence="1">The sequence shown here is derived from an EMBL/GenBank/DDBJ whole genome shotgun (WGS) entry which is preliminary data.</text>
</comment>